<feature type="compositionally biased region" description="Basic and acidic residues" evidence="2">
    <location>
        <begin position="1"/>
        <end position="14"/>
    </location>
</feature>
<keyword evidence="3" id="KW-0812">Transmembrane</keyword>
<name>A0A850R6E5_9LACO</name>
<feature type="transmembrane region" description="Helical" evidence="3">
    <location>
        <begin position="31"/>
        <end position="53"/>
    </location>
</feature>
<dbReference type="PANTHER" id="PTHR33392">
    <property type="entry name" value="POLYISOPRENYL-TEICHOIC ACID--PEPTIDOGLYCAN TEICHOIC ACID TRANSFERASE TAGU"/>
    <property type="match status" value="1"/>
</dbReference>
<comment type="similarity">
    <text evidence="1">Belongs to the LytR/CpsA/Psr (LCP) family.</text>
</comment>
<proteinExistence type="inferred from homology"/>
<evidence type="ECO:0000259" key="4">
    <source>
        <dbReference type="Pfam" id="PF03816"/>
    </source>
</evidence>
<dbReference type="RefSeq" id="WP_176942366.1">
    <property type="nucleotide sequence ID" value="NZ_JABZEC010000002.1"/>
</dbReference>
<dbReference type="AlphaFoldDB" id="A0A850R6E5"/>
<keyword evidence="3" id="KW-1133">Transmembrane helix</keyword>
<comment type="caution">
    <text evidence="5">The sequence shown here is derived from an EMBL/GenBank/DDBJ whole genome shotgun (WGS) entry which is preliminary data.</text>
</comment>
<dbReference type="PANTHER" id="PTHR33392:SF6">
    <property type="entry name" value="POLYISOPRENYL-TEICHOIC ACID--PEPTIDOGLYCAN TEICHOIC ACID TRANSFERASE TAGU"/>
    <property type="match status" value="1"/>
</dbReference>
<dbReference type="EMBL" id="JABZEC010000002">
    <property type="protein sequence ID" value="NVY96212.1"/>
    <property type="molecule type" value="Genomic_DNA"/>
</dbReference>
<feature type="compositionally biased region" description="Basic residues" evidence="2">
    <location>
        <begin position="15"/>
        <end position="24"/>
    </location>
</feature>
<evidence type="ECO:0000256" key="3">
    <source>
        <dbReference type="SAM" id="Phobius"/>
    </source>
</evidence>
<keyword evidence="6" id="KW-1185">Reference proteome</keyword>
<dbReference type="InterPro" id="IPR004474">
    <property type="entry name" value="LytR_CpsA_psr"/>
</dbReference>
<gene>
    <name evidence="5" type="ORF">HU830_03345</name>
</gene>
<keyword evidence="3" id="KW-0472">Membrane</keyword>
<dbReference type="InterPro" id="IPR050922">
    <property type="entry name" value="LytR/CpsA/Psr_CW_biosynth"/>
</dbReference>
<protein>
    <submittedName>
        <fullName evidence="5">LCP family protein</fullName>
    </submittedName>
</protein>
<feature type="region of interest" description="Disordered" evidence="2">
    <location>
        <begin position="1"/>
        <end position="24"/>
    </location>
</feature>
<evidence type="ECO:0000313" key="5">
    <source>
        <dbReference type="EMBL" id="NVY96212.1"/>
    </source>
</evidence>
<sequence length="374" mass="42292">MDKDQPNKPQFEEHHHRHHSKRRHHRRFHPWRWLGVIVLLFLFAGGSYAWYIYHNVKTTADGTYIPLNKSEEEKTKDQSNLKNKKPLSILIMGTDTGALGRTEARGRTDTLILMTVNPQTKKTTMTSIPRDTMAQMMGSKGINIQKINAAYSLGGADESVKSVSTLLNVPIQQYAVINMGGLEKIVDAVGGVDIDVPFSFKSEQDHYKHQFTKGKMHLDGSAALAYVRMRYEDPRGDYGRAQRQRQVITAILEAAPSMNTLSHFKTLTEQVKGNFRTSLSFEDMIKLYQNYRPATAKIEQDFVQGVGAYLNGSSYQIASTPELQRVSKKIRQNLGLKEAPLKNEETKQNALNPDFNWQAENSSGYEVQGADKVN</sequence>
<evidence type="ECO:0000256" key="2">
    <source>
        <dbReference type="SAM" id="MobiDB-lite"/>
    </source>
</evidence>
<dbReference type="NCBIfam" id="TIGR00350">
    <property type="entry name" value="lytR_cpsA_psr"/>
    <property type="match status" value="1"/>
</dbReference>
<accession>A0A850R6E5</accession>
<organism evidence="5 6">
    <name type="scientific">Bombilactobacillus apium</name>
    <dbReference type="NCBI Taxonomy" id="2675299"/>
    <lineage>
        <taxon>Bacteria</taxon>
        <taxon>Bacillati</taxon>
        <taxon>Bacillota</taxon>
        <taxon>Bacilli</taxon>
        <taxon>Lactobacillales</taxon>
        <taxon>Lactobacillaceae</taxon>
        <taxon>Bombilactobacillus</taxon>
    </lineage>
</organism>
<dbReference type="Proteomes" id="UP000563523">
    <property type="component" value="Unassembled WGS sequence"/>
</dbReference>
<evidence type="ECO:0000313" key="6">
    <source>
        <dbReference type="Proteomes" id="UP000563523"/>
    </source>
</evidence>
<feature type="domain" description="Cell envelope-related transcriptional attenuator" evidence="4">
    <location>
        <begin position="107"/>
        <end position="254"/>
    </location>
</feature>
<evidence type="ECO:0000256" key="1">
    <source>
        <dbReference type="ARBA" id="ARBA00006068"/>
    </source>
</evidence>
<dbReference type="Gene3D" id="3.40.630.190">
    <property type="entry name" value="LCP protein"/>
    <property type="match status" value="1"/>
</dbReference>
<feature type="region of interest" description="Disordered" evidence="2">
    <location>
        <begin position="343"/>
        <end position="374"/>
    </location>
</feature>
<dbReference type="Pfam" id="PF03816">
    <property type="entry name" value="LytR_cpsA_psr"/>
    <property type="match status" value="1"/>
</dbReference>
<reference evidence="5 6" key="1">
    <citation type="submission" date="2020-06" db="EMBL/GenBank/DDBJ databases">
        <authorList>
            <person name="Kang J."/>
        </authorList>
    </citation>
    <scope>NUCLEOTIDE SEQUENCE [LARGE SCALE GENOMIC DNA]</scope>
    <source>
        <strain evidence="5 6">DCY120</strain>
    </source>
</reference>